<gene>
    <name evidence="2" type="ORF">Lalb_Chr15g0083331</name>
</gene>
<evidence type="ECO:0000313" key="3">
    <source>
        <dbReference type="Proteomes" id="UP000447434"/>
    </source>
</evidence>
<sequence length="122" mass="13304">MTTSFSNLFASPSERPSRFSSEAGLSVPKFMSIPPSSLPLSPPLISPSSYFAELLDSPVQPELLQRKSHMILSSTTGAVAAQGFNWNNIKENEYLSSFSFPTQPKPPLQSSNITNLTVGHKF</sequence>
<organism evidence="2 3">
    <name type="scientific">Lupinus albus</name>
    <name type="common">White lupine</name>
    <name type="synonym">Lupinus termis</name>
    <dbReference type="NCBI Taxonomy" id="3870"/>
    <lineage>
        <taxon>Eukaryota</taxon>
        <taxon>Viridiplantae</taxon>
        <taxon>Streptophyta</taxon>
        <taxon>Embryophyta</taxon>
        <taxon>Tracheophyta</taxon>
        <taxon>Spermatophyta</taxon>
        <taxon>Magnoliopsida</taxon>
        <taxon>eudicotyledons</taxon>
        <taxon>Gunneridae</taxon>
        <taxon>Pentapetalae</taxon>
        <taxon>rosids</taxon>
        <taxon>fabids</taxon>
        <taxon>Fabales</taxon>
        <taxon>Fabaceae</taxon>
        <taxon>Papilionoideae</taxon>
        <taxon>50 kb inversion clade</taxon>
        <taxon>genistoids sensu lato</taxon>
        <taxon>core genistoids</taxon>
        <taxon>Genisteae</taxon>
        <taxon>Lupinus</taxon>
    </lineage>
</organism>
<protein>
    <submittedName>
        <fullName evidence="2">Uncharacterized protein</fullName>
    </submittedName>
</protein>
<accession>A0A6A4PDP5</accession>
<comment type="caution">
    <text evidence="2">The sequence shown here is derived from an EMBL/GenBank/DDBJ whole genome shotgun (WGS) entry which is preliminary data.</text>
</comment>
<reference evidence="3" key="1">
    <citation type="journal article" date="2020" name="Nat. Commun.">
        <title>Genome sequence of the cluster root forming white lupin.</title>
        <authorList>
            <person name="Hufnagel B."/>
            <person name="Marques A."/>
            <person name="Soriano A."/>
            <person name="Marques L."/>
            <person name="Divol F."/>
            <person name="Doumas P."/>
            <person name="Sallet E."/>
            <person name="Mancinotti D."/>
            <person name="Carrere S."/>
            <person name="Marande W."/>
            <person name="Arribat S."/>
            <person name="Keller J."/>
            <person name="Huneau C."/>
            <person name="Blein T."/>
            <person name="Aime D."/>
            <person name="Laguerre M."/>
            <person name="Taylor J."/>
            <person name="Schubert V."/>
            <person name="Nelson M."/>
            <person name="Geu-Flores F."/>
            <person name="Crespi M."/>
            <person name="Gallardo-Guerrero K."/>
            <person name="Delaux P.-M."/>
            <person name="Salse J."/>
            <person name="Berges H."/>
            <person name="Guyot R."/>
            <person name="Gouzy J."/>
            <person name="Peret B."/>
        </authorList>
    </citation>
    <scope>NUCLEOTIDE SEQUENCE [LARGE SCALE GENOMIC DNA]</scope>
    <source>
        <strain evidence="3">cv. Amiga</strain>
    </source>
</reference>
<keyword evidence="3" id="KW-1185">Reference proteome</keyword>
<proteinExistence type="predicted"/>
<dbReference type="EMBL" id="WOCE01000015">
    <property type="protein sequence ID" value="KAE9598658.1"/>
    <property type="molecule type" value="Genomic_DNA"/>
</dbReference>
<name>A0A6A4PDP5_LUPAL</name>
<feature type="region of interest" description="Disordered" evidence="1">
    <location>
        <begin position="1"/>
        <end position="21"/>
    </location>
</feature>
<evidence type="ECO:0000313" key="2">
    <source>
        <dbReference type="EMBL" id="KAE9598658.1"/>
    </source>
</evidence>
<feature type="compositionally biased region" description="Low complexity" evidence="1">
    <location>
        <begin position="9"/>
        <end position="21"/>
    </location>
</feature>
<dbReference type="Proteomes" id="UP000447434">
    <property type="component" value="Chromosome 15"/>
</dbReference>
<dbReference type="AlphaFoldDB" id="A0A6A4PDP5"/>
<evidence type="ECO:0000256" key="1">
    <source>
        <dbReference type="SAM" id="MobiDB-lite"/>
    </source>
</evidence>